<reference evidence="5" key="1">
    <citation type="submission" date="2025-08" db="UniProtKB">
        <authorList>
            <consortium name="RefSeq"/>
        </authorList>
    </citation>
    <scope>IDENTIFICATION</scope>
    <source>
        <tissue evidence="5">Gonad</tissue>
    </source>
</reference>
<dbReference type="Gene3D" id="2.120.10.30">
    <property type="entry name" value="TolB, C-terminal domain"/>
    <property type="match status" value="1"/>
</dbReference>
<dbReference type="InterPro" id="IPR001258">
    <property type="entry name" value="NHL_repeat"/>
</dbReference>
<keyword evidence="1" id="KW-0677">Repeat</keyword>
<dbReference type="PROSITE" id="PS51125">
    <property type="entry name" value="NHL"/>
    <property type="match status" value="1"/>
</dbReference>
<dbReference type="GO" id="GO:0000209">
    <property type="term" value="P:protein polyubiquitination"/>
    <property type="evidence" value="ECO:0007669"/>
    <property type="project" value="TreeGrafter"/>
</dbReference>
<dbReference type="GeneID" id="109474126"/>
<evidence type="ECO:0000313" key="4">
    <source>
        <dbReference type="Proteomes" id="UP000515135"/>
    </source>
</evidence>
<dbReference type="Proteomes" id="UP000515135">
    <property type="component" value="Unplaced"/>
</dbReference>
<feature type="region of interest" description="Disordered" evidence="3">
    <location>
        <begin position="195"/>
        <end position="259"/>
    </location>
</feature>
<keyword evidence="4" id="KW-1185">Reference proteome</keyword>
<proteinExistence type="predicted"/>
<dbReference type="SUPFAM" id="SSF101898">
    <property type="entry name" value="NHL repeat"/>
    <property type="match status" value="1"/>
</dbReference>
<dbReference type="AlphaFoldDB" id="A0A6P4ZFL6"/>
<dbReference type="PANTHER" id="PTHR24104:SF50">
    <property type="entry name" value="SMP-30_GLUCONOLACTONASE_LRE-LIKE REGION DOMAIN-CONTAINING PROTEIN"/>
    <property type="match status" value="1"/>
</dbReference>
<protein>
    <submittedName>
        <fullName evidence="5">Uncharacterized protein LOC109474126</fullName>
    </submittedName>
</protein>
<evidence type="ECO:0000256" key="2">
    <source>
        <dbReference type="PROSITE-ProRule" id="PRU00504"/>
    </source>
</evidence>
<dbReference type="Pfam" id="PF01436">
    <property type="entry name" value="NHL"/>
    <property type="match status" value="1"/>
</dbReference>
<evidence type="ECO:0000313" key="5">
    <source>
        <dbReference type="RefSeq" id="XP_019629892.1"/>
    </source>
</evidence>
<feature type="repeat" description="NHL" evidence="2">
    <location>
        <begin position="542"/>
        <end position="578"/>
    </location>
</feature>
<feature type="compositionally biased region" description="Basic and acidic residues" evidence="3">
    <location>
        <begin position="201"/>
        <end position="214"/>
    </location>
</feature>
<evidence type="ECO:0000256" key="1">
    <source>
        <dbReference type="ARBA" id="ARBA00022737"/>
    </source>
</evidence>
<sequence>MACAPEQVEAVQKNLRSKIPAVRETFHRQSFTLQRIEEGDCTYEEPRQTCDCTYEKPRQTCDCTYEKPQETCDCTYDKPQETCDCTYDEPRQTCDCTYDKPKETCDCTYDKPQETCDCTYEEPRQTCDSTYDEPHQTCNCTYEKPQETCDSTYDEPRQTCDCTYEKPQETCDCTYEEPRQTCDCTYEEPRQTCDCTYDEPQETRDEPRQTHDGTDEPPAIRLIPPPSQEASQHAERQTDAPQEDPPSASDTGEGEDQKCSLPVKFPLRSVLTTAAVIIVILIIIPNITTVSNMAGRTTAHPDTQVRDRQTFSIYLCHAPTPYLLASSMPTISCRADIRKSRAGLTLRTGPLANKISPLAVAISNNNDEIFIADYNNWCILVYNTTGACIGHFKTMVLNEVLGFLTRFRPVGVAVDREGGIWVAGHNYVVRYNREGGILCRIFISGRLAYGVAVNSETGEVIVVGCDHKPVRNSTGCSTSIYRQDGTLVRGRFTTGPEMKGPGYVAVGKGGKIFVSDWFGDSVNVYDSKGRFEFSFRVLERAGRKDRLLEGPRGLCSVSSGHILVSDFGNNRVAMFTATGQFVRDMVTDIRKPHGVVFRGRLLVIVGESIKIYTHYIIN</sequence>
<gene>
    <name evidence="5" type="primary">LOC109474126</name>
</gene>
<organism evidence="4 5">
    <name type="scientific">Branchiostoma belcheri</name>
    <name type="common">Amphioxus</name>
    <dbReference type="NCBI Taxonomy" id="7741"/>
    <lineage>
        <taxon>Eukaryota</taxon>
        <taxon>Metazoa</taxon>
        <taxon>Chordata</taxon>
        <taxon>Cephalochordata</taxon>
        <taxon>Leptocardii</taxon>
        <taxon>Amphioxiformes</taxon>
        <taxon>Branchiostomatidae</taxon>
        <taxon>Branchiostoma</taxon>
    </lineage>
</organism>
<dbReference type="GO" id="GO:0043161">
    <property type="term" value="P:proteasome-mediated ubiquitin-dependent protein catabolic process"/>
    <property type="evidence" value="ECO:0007669"/>
    <property type="project" value="TreeGrafter"/>
</dbReference>
<evidence type="ECO:0000256" key="3">
    <source>
        <dbReference type="SAM" id="MobiDB-lite"/>
    </source>
</evidence>
<dbReference type="InterPro" id="IPR050952">
    <property type="entry name" value="TRIM-NHL_E3_ligases"/>
</dbReference>
<dbReference type="KEGG" id="bbel:109474126"/>
<dbReference type="GO" id="GO:0061630">
    <property type="term" value="F:ubiquitin protein ligase activity"/>
    <property type="evidence" value="ECO:0007669"/>
    <property type="project" value="TreeGrafter"/>
</dbReference>
<dbReference type="OrthoDB" id="10310995at2759"/>
<accession>A0A6P4ZFL6</accession>
<dbReference type="CDD" id="cd05819">
    <property type="entry name" value="NHL"/>
    <property type="match status" value="1"/>
</dbReference>
<dbReference type="RefSeq" id="XP_019629892.1">
    <property type="nucleotide sequence ID" value="XM_019774333.1"/>
</dbReference>
<name>A0A6P4ZFL6_BRABE</name>
<dbReference type="PANTHER" id="PTHR24104">
    <property type="entry name" value="E3 UBIQUITIN-PROTEIN LIGASE NHLRC1-RELATED"/>
    <property type="match status" value="1"/>
</dbReference>
<dbReference type="InterPro" id="IPR011042">
    <property type="entry name" value="6-blade_b-propeller_TolB-like"/>
</dbReference>